<protein>
    <submittedName>
        <fullName evidence="2">Uncharacterized protein</fullName>
    </submittedName>
</protein>
<name>A0AAD4ZK41_PRUDU</name>
<keyword evidence="3" id="KW-1185">Reference proteome</keyword>
<organism evidence="2 3">
    <name type="scientific">Prunus dulcis</name>
    <name type="common">Almond</name>
    <name type="synonym">Amygdalus dulcis</name>
    <dbReference type="NCBI Taxonomy" id="3755"/>
    <lineage>
        <taxon>Eukaryota</taxon>
        <taxon>Viridiplantae</taxon>
        <taxon>Streptophyta</taxon>
        <taxon>Embryophyta</taxon>
        <taxon>Tracheophyta</taxon>
        <taxon>Spermatophyta</taxon>
        <taxon>Magnoliopsida</taxon>
        <taxon>eudicotyledons</taxon>
        <taxon>Gunneridae</taxon>
        <taxon>Pentapetalae</taxon>
        <taxon>rosids</taxon>
        <taxon>fabids</taxon>
        <taxon>Rosales</taxon>
        <taxon>Rosaceae</taxon>
        <taxon>Amygdaloideae</taxon>
        <taxon>Amygdaleae</taxon>
        <taxon>Prunus</taxon>
    </lineage>
</organism>
<accession>A0AAD4ZK41</accession>
<evidence type="ECO:0000313" key="2">
    <source>
        <dbReference type="EMBL" id="KAI5348835.1"/>
    </source>
</evidence>
<sequence length="191" mass="20111">MPDNLRHVRPCHTITISPHTPIQPTPRMGPVSKLDNLRHARPEHHITISPHTPVQSTPCMGPVRTPDNLRHVGPNFHKVVLAVLAPDNPPGKVRYSGRLMVNQGSNYPNPGQTGPRGPRPPNSDPKVPMGSARNGGRRRKIGAGEVRAKTGQKSPFSAAGAAADVEGGPSRDAEAEPVLLAPVPSSAAAGG</sequence>
<evidence type="ECO:0000313" key="3">
    <source>
        <dbReference type="Proteomes" id="UP001054821"/>
    </source>
</evidence>
<gene>
    <name evidence="2" type="ORF">L3X38_001722</name>
</gene>
<dbReference type="AlphaFoldDB" id="A0AAD4ZK41"/>
<evidence type="ECO:0000256" key="1">
    <source>
        <dbReference type="SAM" id="MobiDB-lite"/>
    </source>
</evidence>
<reference evidence="2 3" key="1">
    <citation type="journal article" date="2022" name="G3 (Bethesda)">
        <title>Whole-genome sequence and methylome profiling of the almond [Prunus dulcis (Mill.) D.A. Webb] cultivar 'Nonpareil'.</title>
        <authorList>
            <person name="D'Amico-Willman K.M."/>
            <person name="Ouma W.Z."/>
            <person name="Meulia T."/>
            <person name="Sideli G.M."/>
            <person name="Gradziel T.M."/>
            <person name="Fresnedo-Ramirez J."/>
        </authorList>
    </citation>
    <scope>NUCLEOTIDE SEQUENCE [LARGE SCALE GENOMIC DNA]</scope>
    <source>
        <strain evidence="2">Clone GOH B32 T37-40</strain>
    </source>
</reference>
<feature type="region of interest" description="Disordered" evidence="1">
    <location>
        <begin position="94"/>
        <end position="191"/>
    </location>
</feature>
<proteinExistence type="predicted"/>
<dbReference type="Proteomes" id="UP001054821">
    <property type="component" value="Chromosome 1"/>
</dbReference>
<comment type="caution">
    <text evidence="2">The sequence shown here is derived from an EMBL/GenBank/DDBJ whole genome shotgun (WGS) entry which is preliminary data.</text>
</comment>
<dbReference type="EMBL" id="JAJFAZ020000001">
    <property type="protein sequence ID" value="KAI5348835.1"/>
    <property type="molecule type" value="Genomic_DNA"/>
</dbReference>